<dbReference type="InterPro" id="IPR019388">
    <property type="entry name" value="FIT"/>
</dbReference>
<keyword evidence="5 8" id="KW-1133">Transmembrane helix</keyword>
<dbReference type="InParanoid" id="W4K3Y7"/>
<evidence type="ECO:0000256" key="6">
    <source>
        <dbReference type="ARBA" id="ARBA00023098"/>
    </source>
</evidence>
<dbReference type="AlphaFoldDB" id="W4K3Y7"/>
<dbReference type="FunCoup" id="W4K3Y7">
    <property type="interactions" value="145"/>
</dbReference>
<evidence type="ECO:0000256" key="4">
    <source>
        <dbReference type="ARBA" id="ARBA00022824"/>
    </source>
</evidence>
<proteinExistence type="predicted"/>
<keyword evidence="6" id="KW-0443">Lipid metabolism</keyword>
<organism evidence="10 11">
    <name type="scientific">Heterobasidion irregulare (strain TC 32-1)</name>
    <dbReference type="NCBI Taxonomy" id="747525"/>
    <lineage>
        <taxon>Eukaryota</taxon>
        <taxon>Fungi</taxon>
        <taxon>Dikarya</taxon>
        <taxon>Basidiomycota</taxon>
        <taxon>Agaricomycotina</taxon>
        <taxon>Agaricomycetes</taxon>
        <taxon>Russulales</taxon>
        <taxon>Bondarzewiaceae</taxon>
        <taxon>Heterobasidion</taxon>
        <taxon>Heterobasidion annosum species complex</taxon>
    </lineage>
</organism>
<evidence type="ECO:0000256" key="1">
    <source>
        <dbReference type="ARBA" id="ARBA00004477"/>
    </source>
</evidence>
<feature type="chain" id="PRO_5004844281" evidence="9">
    <location>
        <begin position="24"/>
        <end position="284"/>
    </location>
</feature>
<feature type="transmembrane region" description="Helical" evidence="8">
    <location>
        <begin position="93"/>
        <end position="113"/>
    </location>
</feature>
<sequence>MTDLRVVALILSFLVVLIGTLHSVKNHTYLDTSNPLLTALPHPLHKTHYFASKSNPLNTVFIKRAWGWTSAVFILHIFTSPPRTHRARRTIQYLLATFTWLAFTTWFFGPALIDRFIVVSGGECVLHLPGPDGAYVPVDQEYCFTHARLSPSTHPDLFPPVPNASALLEKWAGVPRLRRGHDVSGHVFLLTLSTLFLADQVRASFRARTAWSQAHLLGVVFSVSLIMLWLFANWTTSVYYHSPVEKVSGFLLGVLGFAASQAPLLLFPEAVSSPAPIAAKLHQS</sequence>
<evidence type="ECO:0000256" key="9">
    <source>
        <dbReference type="SAM" id="SignalP"/>
    </source>
</evidence>
<dbReference type="GeneID" id="20670660"/>
<keyword evidence="4" id="KW-0256">Endoplasmic reticulum</keyword>
<evidence type="ECO:0000313" key="10">
    <source>
        <dbReference type="EMBL" id="ETW80548.1"/>
    </source>
</evidence>
<dbReference type="Proteomes" id="UP000030671">
    <property type="component" value="Unassembled WGS sequence"/>
</dbReference>
<evidence type="ECO:0000313" key="11">
    <source>
        <dbReference type="Proteomes" id="UP000030671"/>
    </source>
</evidence>
<comment type="subcellular location">
    <subcellularLocation>
        <location evidence="1">Endoplasmic reticulum membrane</location>
        <topology evidence="1">Multi-pass membrane protein</topology>
    </subcellularLocation>
</comment>
<feature type="transmembrane region" description="Helical" evidence="8">
    <location>
        <begin position="247"/>
        <end position="267"/>
    </location>
</feature>
<keyword evidence="9" id="KW-0732">Signal</keyword>
<dbReference type="Pfam" id="PF10261">
    <property type="entry name" value="FIT"/>
    <property type="match status" value="2"/>
</dbReference>
<dbReference type="PANTHER" id="PTHR23129:SF0">
    <property type="entry name" value="ACYL-COENZYME A DIPHOSPHATASE FITM2"/>
    <property type="match status" value="1"/>
</dbReference>
<dbReference type="PANTHER" id="PTHR23129">
    <property type="entry name" value="ACYL-COENZYME A DIPHOSPHATASE FITM2"/>
    <property type="match status" value="1"/>
</dbReference>
<dbReference type="HOGENOM" id="CLU_048143_1_0_1"/>
<feature type="transmembrane region" description="Helical" evidence="8">
    <location>
        <begin position="65"/>
        <end position="81"/>
    </location>
</feature>
<keyword evidence="2 8" id="KW-0812">Transmembrane</keyword>
<evidence type="ECO:0000256" key="5">
    <source>
        <dbReference type="ARBA" id="ARBA00022989"/>
    </source>
</evidence>
<evidence type="ECO:0000256" key="8">
    <source>
        <dbReference type="SAM" id="Phobius"/>
    </source>
</evidence>
<dbReference type="RefSeq" id="XP_009547281.1">
    <property type="nucleotide sequence ID" value="XM_009548986.1"/>
</dbReference>
<dbReference type="GO" id="GO:0019915">
    <property type="term" value="P:lipid storage"/>
    <property type="evidence" value="ECO:0007669"/>
    <property type="project" value="InterPro"/>
</dbReference>
<evidence type="ECO:0000256" key="3">
    <source>
        <dbReference type="ARBA" id="ARBA00022801"/>
    </source>
</evidence>
<accession>W4K3Y7</accession>
<dbReference type="GO" id="GO:0005789">
    <property type="term" value="C:endoplasmic reticulum membrane"/>
    <property type="evidence" value="ECO:0007669"/>
    <property type="project" value="UniProtKB-SubCell"/>
</dbReference>
<gene>
    <name evidence="10" type="ORF">HETIRDRAFT_320366</name>
</gene>
<dbReference type="OrthoDB" id="5579088at2759"/>
<feature type="transmembrane region" description="Helical" evidence="8">
    <location>
        <begin position="214"/>
        <end position="235"/>
    </location>
</feature>
<evidence type="ECO:0000256" key="2">
    <source>
        <dbReference type="ARBA" id="ARBA00022692"/>
    </source>
</evidence>
<name>W4K3Y7_HETIT</name>
<dbReference type="STRING" id="747525.W4K3Y7"/>
<dbReference type="GO" id="GO:0010945">
    <property type="term" value="F:coenzyme A diphosphatase activity"/>
    <property type="evidence" value="ECO:0007669"/>
    <property type="project" value="InterPro"/>
</dbReference>
<dbReference type="KEGG" id="hir:HETIRDRAFT_320366"/>
<dbReference type="EMBL" id="KI925459">
    <property type="protein sequence ID" value="ETW80548.1"/>
    <property type="molecule type" value="Genomic_DNA"/>
</dbReference>
<protein>
    <submittedName>
        <fullName evidence="10">Uncharacterized protein</fullName>
    </submittedName>
</protein>
<feature type="signal peptide" evidence="9">
    <location>
        <begin position="1"/>
        <end position="23"/>
    </location>
</feature>
<keyword evidence="11" id="KW-1185">Reference proteome</keyword>
<dbReference type="GO" id="GO:0034389">
    <property type="term" value="P:lipid droplet organization"/>
    <property type="evidence" value="ECO:0007669"/>
    <property type="project" value="TreeGrafter"/>
</dbReference>
<dbReference type="GO" id="GO:0008654">
    <property type="term" value="P:phospholipid biosynthetic process"/>
    <property type="evidence" value="ECO:0007669"/>
    <property type="project" value="TreeGrafter"/>
</dbReference>
<keyword evidence="3" id="KW-0378">Hydrolase</keyword>
<keyword evidence="7 8" id="KW-0472">Membrane</keyword>
<evidence type="ECO:0000256" key="7">
    <source>
        <dbReference type="ARBA" id="ARBA00023136"/>
    </source>
</evidence>
<reference evidence="10 11" key="1">
    <citation type="journal article" date="2012" name="New Phytol.">
        <title>Insight into trade-off between wood decay and parasitism from the genome of a fungal forest pathogen.</title>
        <authorList>
            <person name="Olson A."/>
            <person name="Aerts A."/>
            <person name="Asiegbu F."/>
            <person name="Belbahri L."/>
            <person name="Bouzid O."/>
            <person name="Broberg A."/>
            <person name="Canback B."/>
            <person name="Coutinho P.M."/>
            <person name="Cullen D."/>
            <person name="Dalman K."/>
            <person name="Deflorio G."/>
            <person name="van Diepen L.T."/>
            <person name="Dunand C."/>
            <person name="Duplessis S."/>
            <person name="Durling M."/>
            <person name="Gonthier P."/>
            <person name="Grimwood J."/>
            <person name="Fossdal C.G."/>
            <person name="Hansson D."/>
            <person name="Henrissat B."/>
            <person name="Hietala A."/>
            <person name="Himmelstrand K."/>
            <person name="Hoffmeister D."/>
            <person name="Hogberg N."/>
            <person name="James T.Y."/>
            <person name="Karlsson M."/>
            <person name="Kohler A."/>
            <person name="Kues U."/>
            <person name="Lee Y.H."/>
            <person name="Lin Y.C."/>
            <person name="Lind M."/>
            <person name="Lindquist E."/>
            <person name="Lombard V."/>
            <person name="Lucas S."/>
            <person name="Lunden K."/>
            <person name="Morin E."/>
            <person name="Murat C."/>
            <person name="Park J."/>
            <person name="Raffaello T."/>
            <person name="Rouze P."/>
            <person name="Salamov A."/>
            <person name="Schmutz J."/>
            <person name="Solheim H."/>
            <person name="Stahlberg J."/>
            <person name="Velez H."/>
            <person name="de Vries R.P."/>
            <person name="Wiebenga A."/>
            <person name="Woodward S."/>
            <person name="Yakovlev I."/>
            <person name="Garbelotto M."/>
            <person name="Martin F."/>
            <person name="Grigoriev I.V."/>
            <person name="Stenlid J."/>
        </authorList>
    </citation>
    <scope>NUCLEOTIDE SEQUENCE [LARGE SCALE GENOMIC DNA]</scope>
    <source>
        <strain evidence="10 11">TC 32-1</strain>
    </source>
</reference>
<dbReference type="eggNOG" id="KOG3750">
    <property type="taxonomic scope" value="Eukaryota"/>
</dbReference>